<comment type="caution">
    <text evidence="1">The sequence shown here is derived from an EMBL/GenBank/DDBJ whole genome shotgun (WGS) entry which is preliminary data.</text>
</comment>
<evidence type="ECO:0008006" key="3">
    <source>
        <dbReference type="Google" id="ProtNLM"/>
    </source>
</evidence>
<accession>A0ABS3SQV6</accession>
<keyword evidence="2" id="KW-1185">Reference proteome</keyword>
<evidence type="ECO:0000313" key="1">
    <source>
        <dbReference type="EMBL" id="MBO3098088.1"/>
    </source>
</evidence>
<reference evidence="1 2" key="1">
    <citation type="submission" date="2021-03" db="EMBL/GenBank/DDBJ databases">
        <title>Gelidibacter sp. nov., isolated from costal sediment.</title>
        <authorList>
            <person name="Lun K.-Y."/>
        </authorList>
    </citation>
    <scope>NUCLEOTIDE SEQUENCE [LARGE SCALE GENOMIC DNA]</scope>
    <source>
        <strain evidence="1 2">DF109</strain>
    </source>
</reference>
<dbReference type="RefSeq" id="WP_208233234.1">
    <property type="nucleotide sequence ID" value="NZ_JAGEVG010000007.1"/>
</dbReference>
<proteinExistence type="predicted"/>
<dbReference type="EMBL" id="JAGEVG010000007">
    <property type="protein sequence ID" value="MBO3098088.1"/>
    <property type="molecule type" value="Genomic_DNA"/>
</dbReference>
<organism evidence="1 2">
    <name type="scientific">Gelidibacter pelagius</name>
    <dbReference type="NCBI Taxonomy" id="2819985"/>
    <lineage>
        <taxon>Bacteria</taxon>
        <taxon>Pseudomonadati</taxon>
        <taxon>Bacteroidota</taxon>
        <taxon>Flavobacteriia</taxon>
        <taxon>Flavobacteriales</taxon>
        <taxon>Flavobacteriaceae</taxon>
        <taxon>Gelidibacter</taxon>
    </lineage>
</organism>
<protein>
    <recommendedName>
        <fullName evidence="3">STAS/SEC14 domain-containing protein</fullName>
    </recommendedName>
</protein>
<name>A0ABS3SQV6_9FLAO</name>
<gene>
    <name evidence="1" type="ORF">J4051_07400</name>
</gene>
<sequence>MTDLLKFDFCEMQIYDDYVIVIINEGITISPKHNIELNNVVETYFRNTKFVYISHRINSYAVDPATYFETSKIKNLKGFAVVSKDYKAKSNAEVEKLFLNKPLEIFDDLNKAISWKDSILNK</sequence>
<evidence type="ECO:0000313" key="2">
    <source>
        <dbReference type="Proteomes" id="UP000681315"/>
    </source>
</evidence>
<dbReference type="Proteomes" id="UP000681315">
    <property type="component" value="Unassembled WGS sequence"/>
</dbReference>